<feature type="region of interest" description="Disordered" evidence="1">
    <location>
        <begin position="605"/>
        <end position="636"/>
    </location>
</feature>
<feature type="region of interest" description="Disordered" evidence="1">
    <location>
        <begin position="528"/>
        <end position="589"/>
    </location>
</feature>
<feature type="compositionally biased region" description="Low complexity" evidence="1">
    <location>
        <begin position="1460"/>
        <end position="1469"/>
    </location>
</feature>
<dbReference type="GO" id="GO:0030154">
    <property type="term" value="P:cell differentiation"/>
    <property type="evidence" value="ECO:0007669"/>
    <property type="project" value="TreeGrafter"/>
</dbReference>
<feature type="compositionally biased region" description="Low complexity" evidence="1">
    <location>
        <begin position="755"/>
        <end position="771"/>
    </location>
</feature>
<dbReference type="RefSeq" id="XP_008323646.1">
    <property type="nucleotide sequence ID" value="XM_008325424.3"/>
</dbReference>
<reference evidence="2 3" key="1">
    <citation type="journal article" date="2014" name="Nat. Genet.">
        <title>Whole-genome sequence of a flatfish provides insights into ZW sex chromosome evolution and adaptation to a benthic lifestyle.</title>
        <authorList>
            <person name="Chen S."/>
            <person name="Zhang G."/>
            <person name="Shao C."/>
            <person name="Huang Q."/>
            <person name="Liu G."/>
            <person name="Zhang P."/>
            <person name="Song W."/>
            <person name="An N."/>
            <person name="Chalopin D."/>
            <person name="Volff J.N."/>
            <person name="Hong Y."/>
            <person name="Li Q."/>
            <person name="Sha Z."/>
            <person name="Zhou H."/>
            <person name="Xie M."/>
            <person name="Yu Q."/>
            <person name="Liu Y."/>
            <person name="Xiang H."/>
            <person name="Wang N."/>
            <person name="Wu K."/>
            <person name="Yang C."/>
            <person name="Zhou Q."/>
            <person name="Liao X."/>
            <person name="Yang L."/>
            <person name="Hu Q."/>
            <person name="Zhang J."/>
            <person name="Meng L."/>
            <person name="Jin L."/>
            <person name="Tian Y."/>
            <person name="Lian J."/>
            <person name="Yang J."/>
            <person name="Miao G."/>
            <person name="Liu S."/>
            <person name="Liang Z."/>
            <person name="Yan F."/>
            <person name="Li Y."/>
            <person name="Sun B."/>
            <person name="Zhang H."/>
            <person name="Zhang J."/>
            <person name="Zhu Y."/>
            <person name="Du M."/>
            <person name="Zhao Y."/>
            <person name="Schartl M."/>
            <person name="Tang Q."/>
            <person name="Wang J."/>
        </authorList>
    </citation>
    <scope>NUCLEOTIDE SEQUENCE</scope>
</reference>
<sequence>MVLIGAAIKSVLQYFSKTRATGDSKWSVHFTTQKQNQDLVFVPAKRRSGSAEDLSVCNSLLTQEHVSVEAHLHQPGSTHSPSSYGLLDQSEGTSSNISWKNRSRKMSSTSSHKDEQFFLNHVRPMTPLVLNPVHLNSSWDDFVPAEKLAGNLEVEPNSRLPTPEEKTRWQSEAVPSDIVPINITGESFDRQASFKRTCSNVDSMTRHPSKLIRHKTVNETPETINRKPAFPDPSLGGPGQLSVVVQPFPSCTSLDQQKEEEKTEIMKLEQLSKGKIQAPKQEVMLSSYRHHSLHLDLSTRVLPQLISSSLPSTPSHSLGPERPLSHYSCSLTSIPVLESHFDHQSSNGLTPYHQHQDNAEGWSYRPFSQSSSVQSDCTGQKWKEGCKPLLSSGHSSPAYPDTTSLYSGRTTSSKSLHQVKRTSSSSSHSYTGRISLRKSKRPPPLPLRSDSLRRRPGCSKSSLTSSSTRQEPNTSPHDICLDPWVPRGNAKIHQSGMTCTTNVAFESSDLEATPTDEVEMLTFIHTSTSNSSDLPHLASPSSGYSSDSNTPLTGTPLSSPLTPPFSITPSPGVFSHQPPSPLTSPNISNPPVSLPFTLLHRKNSWTEGKQKPPVPERKSSLVSSHSSTTSLSSSMSPEYSCKGTLLLLPSAPASPPIPERSSSEKALIPCTYNQAPPDPIDPFLVSSSFIELSVASTSTTFSHLFTSLSPTQPSCPSTISPSVKLSLAPPAPPSPLPSPWQLASATYDQLNGAQSLPPFSLPRTTSSPPSSAKLSEMSFQPSPFLSYSSKPVPPISGPSVAPLVTYSTTLQELVAPHQTIPPISLSCMPEASSLSSAGPLLPPLPLPPPLPPLFLPMACSPSSAKVSVSPPPPPPLPRPCLPISTTLSFSATPFPPPLSPSPLFLHMSPLSSAKLSGDLSPQHLSLTPLPSSPQTSPSAPSSNISTPCPFPPLCPTTALSHCSTKLSELSLHPSLRLSLTAPPLPPPPPLPFSFRPSPPPYSYAVRQSPRNSIVLEQVISGEKMKGLLATNCVSRDINPNDLSNIDVKIGQVNVGPLVSDQFQTKHKADEKNPCSANRNTSITILVSKENLIISDPDCPRVKMSSDKEHFDEPCLQEEQEIKLSAEEPQNPELFCLAMSLDCTISASNQNNLQGKEKEIKNLSERNHSVASLKEYPKETTSHPVNPRFPQKPVLPKKPDLCILGLSSSPKAKPEPREKKPTDVATISCSGLQASYLDSTKQTSVHLTDSTYGSLVGSIKLEKSPVLHKKPNLNLPKELFRPKNILEDSESIFETTTGKIIGTNSTLEDCFISEALSTRSSSWNINAISRPWKSMENLSTLVNSGTHDSDTQITVTGPSRTWNTQETSLLNCDPNTMTETMCTEPLENSSILGNLKAPGSSTQTNCGSLIKDEEENKKMEKRQTPMMIPMNSSEKKKARKKRKMRVKRQLLMMSSTFEAFPSSLSPCSSSGEERDVTKNGTDQTEDVAVTFTPQMSDSEVSCTDQTQSCLSSALSTDRLSEDLSVPDLLIHEEEPEEEEREVGWNPDDNQFVSISADQMFDSGKPRTTEDLFVAIHRSKRRMLGRGDSFSASSCSSFSSPSIPNEYTPHFQDIVPKKSMTSDSFKALLLRKGSRSDISSRISAVERLCKAAPYANVNNGGKSTSLLQRPLEPFQEELLISSFTLNKLNPALETSVSANSPRFSWILGQRYHGKTSSLSSPFIFFSSSGRPRSLTPPCSSSRHFAARCRLHAAPMTAIFEGRNEEEEEEGDVIPTETCDGEVRQCLVEISKWEQ</sequence>
<feature type="compositionally biased region" description="Polar residues" evidence="1">
    <location>
        <begin position="90"/>
        <end position="110"/>
    </location>
</feature>
<dbReference type="Ensembl" id="ENSCSET00000022586.1">
    <property type="protein sequence ID" value="ENSCSEP00000022302.1"/>
    <property type="gene ID" value="ENSCSEG00000014210.1"/>
</dbReference>
<evidence type="ECO:0000313" key="2">
    <source>
        <dbReference type="Ensembl" id="ENSCSEP00000022302.1"/>
    </source>
</evidence>
<evidence type="ECO:0000256" key="1">
    <source>
        <dbReference type="SAM" id="MobiDB-lite"/>
    </source>
</evidence>
<accession>A0A3P8W6Z2</accession>
<reference evidence="2" key="2">
    <citation type="submission" date="2025-08" db="UniProtKB">
        <authorList>
            <consortium name="Ensembl"/>
        </authorList>
    </citation>
    <scope>IDENTIFICATION</scope>
</reference>
<reference evidence="2" key="3">
    <citation type="submission" date="2025-09" db="UniProtKB">
        <authorList>
            <consortium name="Ensembl"/>
        </authorList>
    </citation>
    <scope>IDENTIFICATION</scope>
</reference>
<dbReference type="InterPro" id="IPR024845">
    <property type="entry name" value="NHS-like"/>
</dbReference>
<dbReference type="GeneTree" id="ENSGT00940000175756"/>
<dbReference type="PANTHER" id="PTHR23039">
    <property type="entry name" value="NANCE-HORAN SYNDROME PROTEIN"/>
    <property type="match status" value="1"/>
</dbReference>
<feature type="compositionally biased region" description="Low complexity" evidence="1">
    <location>
        <begin position="919"/>
        <end position="942"/>
    </location>
</feature>
<evidence type="ECO:0000313" key="3">
    <source>
        <dbReference type="Proteomes" id="UP000265120"/>
    </source>
</evidence>
<name>A0A3P8W6Z2_CYNSE</name>
<dbReference type="OMA" id="SHMRPRS"/>
<dbReference type="KEGG" id="csem:103389828"/>
<organism evidence="2 3">
    <name type="scientific">Cynoglossus semilaevis</name>
    <name type="common">Tongue sole</name>
    <dbReference type="NCBI Taxonomy" id="244447"/>
    <lineage>
        <taxon>Eukaryota</taxon>
        <taxon>Metazoa</taxon>
        <taxon>Chordata</taxon>
        <taxon>Craniata</taxon>
        <taxon>Vertebrata</taxon>
        <taxon>Euteleostomi</taxon>
        <taxon>Actinopterygii</taxon>
        <taxon>Neopterygii</taxon>
        <taxon>Teleostei</taxon>
        <taxon>Neoteleostei</taxon>
        <taxon>Acanthomorphata</taxon>
        <taxon>Carangaria</taxon>
        <taxon>Pleuronectiformes</taxon>
        <taxon>Pleuronectoidei</taxon>
        <taxon>Cynoglossidae</taxon>
        <taxon>Cynoglossinae</taxon>
        <taxon>Cynoglossus</taxon>
    </lineage>
</organism>
<feature type="compositionally biased region" description="Polar residues" evidence="1">
    <location>
        <begin position="401"/>
        <end position="416"/>
    </location>
</feature>
<dbReference type="CTD" id="566695"/>
<dbReference type="GeneID" id="103389828"/>
<dbReference type="OrthoDB" id="8879562at2759"/>
<dbReference type="STRING" id="244447.ENSCSEP00000022302"/>
<feature type="region of interest" description="Disordered" evidence="1">
    <location>
        <begin position="916"/>
        <end position="944"/>
    </location>
</feature>
<feature type="compositionally biased region" description="Low complexity" evidence="1">
    <location>
        <begin position="548"/>
        <end position="571"/>
    </location>
</feature>
<feature type="region of interest" description="Disordered" evidence="1">
    <location>
        <begin position="71"/>
        <end position="111"/>
    </location>
</feature>
<feature type="region of interest" description="Disordered" evidence="1">
    <location>
        <begin position="389"/>
        <end position="482"/>
    </location>
</feature>
<feature type="region of interest" description="Disordered" evidence="1">
    <location>
        <begin position="1460"/>
        <end position="1482"/>
    </location>
</feature>
<dbReference type="Proteomes" id="UP000265120">
    <property type="component" value="Chromosome 14"/>
</dbReference>
<dbReference type="InParanoid" id="A0A3P8W6Z2"/>
<feature type="compositionally biased region" description="Low complexity" evidence="1">
    <location>
        <begin position="620"/>
        <end position="636"/>
    </location>
</feature>
<dbReference type="PANTHER" id="PTHR23039:SF3">
    <property type="entry name" value="NHS-LIKE PROTEIN 1"/>
    <property type="match status" value="1"/>
</dbReference>
<feature type="compositionally biased region" description="Low complexity" evidence="1">
    <location>
        <begin position="459"/>
        <end position="468"/>
    </location>
</feature>
<proteinExistence type="predicted"/>
<dbReference type="Pfam" id="PF15273">
    <property type="entry name" value="NHS"/>
    <property type="match status" value="2"/>
</dbReference>
<keyword evidence="3" id="KW-1185">Reference proteome</keyword>
<protein>
    <submittedName>
        <fullName evidence="2">NHS-like protein 1</fullName>
    </submittedName>
</protein>
<feature type="compositionally biased region" description="Basic and acidic residues" evidence="1">
    <location>
        <begin position="608"/>
        <end position="619"/>
    </location>
</feature>
<feature type="compositionally biased region" description="Polar residues" evidence="1">
    <location>
        <begin position="528"/>
        <end position="547"/>
    </location>
</feature>
<feature type="region of interest" description="Disordered" evidence="1">
    <location>
        <begin position="753"/>
        <end position="777"/>
    </location>
</feature>